<dbReference type="EMBL" id="AQGS01001006">
    <property type="protein sequence ID" value="EPS35886.1"/>
    <property type="molecule type" value="Genomic_DNA"/>
</dbReference>
<dbReference type="Gene3D" id="1.25.40.10">
    <property type="entry name" value="Tetratricopeptide repeat domain"/>
    <property type="match status" value="1"/>
</dbReference>
<dbReference type="InterPro" id="IPR011990">
    <property type="entry name" value="TPR-like_helical_dom_sf"/>
</dbReference>
<evidence type="ECO:0000313" key="6">
    <source>
        <dbReference type="EMBL" id="EPS35886.1"/>
    </source>
</evidence>
<dbReference type="HOGENOM" id="CLU_313087_0_0_1"/>
<dbReference type="Proteomes" id="UP000015100">
    <property type="component" value="Unassembled WGS sequence"/>
</dbReference>
<evidence type="ECO:0000313" key="7">
    <source>
        <dbReference type="Proteomes" id="UP000015100"/>
    </source>
</evidence>
<gene>
    <name evidence="6" type="ORF">H072_10668</name>
</gene>
<dbReference type="Pfam" id="PF01535">
    <property type="entry name" value="PPR"/>
    <property type="match status" value="1"/>
</dbReference>
<dbReference type="AlphaFoldDB" id="S8A456"/>
<feature type="compositionally biased region" description="Basic and acidic residues" evidence="5">
    <location>
        <begin position="119"/>
        <end position="143"/>
    </location>
</feature>
<comment type="caution">
    <text evidence="6">The sequence shown here is derived from an EMBL/GenBank/DDBJ whole genome shotgun (WGS) entry which is preliminary data.</text>
</comment>
<comment type="subunit">
    <text evidence="4">Binds to mitochondrial small subunit 15S rRNA.</text>
</comment>
<dbReference type="InterPro" id="IPR002885">
    <property type="entry name" value="PPR_rpt"/>
</dbReference>
<dbReference type="PANTHER" id="PTHR47447">
    <property type="entry name" value="OS03G0856100 PROTEIN"/>
    <property type="match status" value="1"/>
</dbReference>
<feature type="region of interest" description="Disordered" evidence="5">
    <location>
        <begin position="43"/>
        <end position="76"/>
    </location>
</feature>
<sequence length="936" mass="105809">MLRRRHNVVLRNRRLWGGLVSRQTRSQRLVQYENVRLYSTAEETITEQNSAPPPIEGAKGEPGPAQPAASQSEVVPPGRVIIRTIGVKDKSEANIGTFAKDRFSPAYRLRKQILSNWVNKDRGSSNPNEKSDGNGTREKEKKGTFRVWTDKQVDKQINGTPQTSIKNFRKARTQSGPIGLRQLSFDDDLGKFTAKGQDALLTSKGGEQRTELFGQILGQYKQNKAPVLIWQPENIEGLDRGAELADRVAKASIPIDQSLRQKLLTRYTDVPIEEPDEELDVKGIAQAFADLKTSEGEYFASMNEVTKVLPKLPPQVAEQIRSARKVGLQAKVKITEDVLNSLGESDWESFLKSISRDSMTAGLDLILKTLETGPVKITRLIAEPILLSMGLGGRVDDVERVMKFCRKENINVSAAHLLRAYRLQCRIRPEKSEQLARIVPQLARDGFDERAYAVLMQIYGDARRRDLVIALFNNYENFVFVRPLRTTFIHNALLQIFSQSGMAEEAEYVFQAMKYRRDGAPAPDFETYGHIAAVYEKRPDYYQKLILLANEYLGTGLPFSPTLFGALMKACASAGRLDATTLIFDKLFSRPDLRPTKDLVLDYLNALMLARVDPSDEETVSVGLPMFERLPIDTRDVGTKEKGTVAPERPDEDENTVPADLDAAEGSVKPEALSTDNQKFRIPAAPVPPRTAGELLALADLQYQHLRKYQPQLGSRMNQRMFIRLFVSHGFYETFKKAYRWLALATGLRGRQSIFPEYQRKTKVSFADFAKGVNLDRPINLDERYEFDYLHHPLSLVDAFPALRVAYETRDIEFARAVINDYDSFLKTDSDGVARSQAVKDGWALRAEAMIINILAACEDMGGAMRRFDQSMETIVWNIDRPRLFAKRIAVFTGMLVRMGDEDKARHVFRRLQEIEAKMQSLSITTYDRATDAFQI</sequence>
<reference evidence="7" key="2">
    <citation type="submission" date="2013-04" db="EMBL/GenBank/DDBJ databases">
        <title>Genomic mechanisms accounting for the adaptation to parasitism in nematode-trapping fungi.</title>
        <authorList>
            <person name="Ahren D.G."/>
        </authorList>
    </citation>
    <scope>NUCLEOTIDE SEQUENCE [LARGE SCALE GENOMIC DNA]</scope>
    <source>
        <strain evidence="7">CBS 200.50</strain>
    </source>
</reference>
<dbReference type="STRING" id="1284197.S8A456"/>
<accession>S8A456</accession>
<evidence type="ECO:0000256" key="5">
    <source>
        <dbReference type="SAM" id="MobiDB-lite"/>
    </source>
</evidence>
<evidence type="ECO:0000256" key="2">
    <source>
        <dbReference type="ARBA" id="ARBA00022737"/>
    </source>
</evidence>
<feature type="region of interest" description="Disordered" evidence="5">
    <location>
        <begin position="637"/>
        <end position="658"/>
    </location>
</feature>
<comment type="function">
    <text evidence="3">Regulates mitochondrial small subunit maturation by controlling 15S rRNA 5'-end processing. Localizes to the 5' precursor of the 15S rRNA in a position that is subsequently occupied by mS47 in the mature yeast mtSSU. Uses structure and sequence-specific RNA recognition, binding to a single-stranded region of the precursor and specifically recognizing bases -6 to -1. The exchange of Ccm1 for mS47 is coupled to the irreversible removal of precursor rRNA that is accompanied by conformational changes of the mitoribosomal proteins uS5m and mS26. These conformational changes signal completion of 5'-end rRNA processing through protection of the mature 5'-end of the 15S rRNA and stabilization of mS47. The removal of the 5' precursor together with the dissociation of Ccm1 may be catalyzed by the 5'-3' exoribonuclease Pet127. Involved in the specific removal of group I introns in mitochondrial encoded transcripts.</text>
</comment>
<evidence type="ECO:0000256" key="3">
    <source>
        <dbReference type="ARBA" id="ARBA00044493"/>
    </source>
</evidence>
<dbReference type="OrthoDB" id="185373at2759"/>
<proteinExistence type="inferred from homology"/>
<dbReference type="PANTHER" id="PTHR47447:SF17">
    <property type="entry name" value="OS12G0638900 PROTEIN"/>
    <property type="match status" value="1"/>
</dbReference>
<name>S8A456_DACHA</name>
<organism evidence="6 7">
    <name type="scientific">Dactylellina haptotyla (strain CBS 200.50)</name>
    <name type="common">Nematode-trapping fungus</name>
    <name type="synonym">Monacrosporium haptotylum</name>
    <dbReference type="NCBI Taxonomy" id="1284197"/>
    <lineage>
        <taxon>Eukaryota</taxon>
        <taxon>Fungi</taxon>
        <taxon>Dikarya</taxon>
        <taxon>Ascomycota</taxon>
        <taxon>Pezizomycotina</taxon>
        <taxon>Orbiliomycetes</taxon>
        <taxon>Orbiliales</taxon>
        <taxon>Orbiliaceae</taxon>
        <taxon>Dactylellina</taxon>
    </lineage>
</organism>
<keyword evidence="7" id="KW-1185">Reference proteome</keyword>
<protein>
    <recommendedName>
        <fullName evidence="8">Pentacotripeptide-repeat region of PRORP domain-containing protein</fullName>
    </recommendedName>
</protein>
<comment type="similarity">
    <text evidence="1">Belongs to the CCM1 family.</text>
</comment>
<evidence type="ECO:0000256" key="4">
    <source>
        <dbReference type="ARBA" id="ARBA00044511"/>
    </source>
</evidence>
<evidence type="ECO:0000256" key="1">
    <source>
        <dbReference type="ARBA" id="ARBA00006192"/>
    </source>
</evidence>
<feature type="region of interest" description="Disordered" evidence="5">
    <location>
        <begin position="118"/>
        <end position="143"/>
    </location>
</feature>
<reference evidence="6 7" key="1">
    <citation type="journal article" date="2013" name="PLoS Genet.">
        <title>Genomic mechanisms accounting for the adaptation to parasitism in nematode-trapping fungi.</title>
        <authorList>
            <person name="Meerupati T."/>
            <person name="Andersson K.M."/>
            <person name="Friman E."/>
            <person name="Kumar D."/>
            <person name="Tunlid A."/>
            <person name="Ahren D."/>
        </authorList>
    </citation>
    <scope>NUCLEOTIDE SEQUENCE [LARGE SCALE GENOMIC DNA]</scope>
    <source>
        <strain evidence="6 7">CBS 200.50</strain>
    </source>
</reference>
<keyword evidence="2" id="KW-0677">Repeat</keyword>
<evidence type="ECO:0008006" key="8">
    <source>
        <dbReference type="Google" id="ProtNLM"/>
    </source>
</evidence>